<reference evidence="6" key="1">
    <citation type="submission" date="2017-02" db="EMBL/GenBank/DDBJ databases">
        <authorList>
            <person name="Varghese N."/>
            <person name="Submissions S."/>
        </authorList>
    </citation>
    <scope>NUCLEOTIDE SEQUENCE [LARGE SCALE GENOMIC DNA]</scope>
    <source>
        <strain evidence="6">DSM 22224</strain>
    </source>
</reference>
<dbReference type="EMBL" id="FUWZ01000001">
    <property type="protein sequence ID" value="SJZ48824.1"/>
    <property type="molecule type" value="Genomic_DNA"/>
</dbReference>
<dbReference type="NCBIfam" id="TIGR04057">
    <property type="entry name" value="SusC_RagA_signa"/>
    <property type="match status" value="1"/>
</dbReference>
<dbReference type="InterPro" id="IPR039426">
    <property type="entry name" value="TonB-dep_rcpt-like"/>
</dbReference>
<dbReference type="InterPro" id="IPR012910">
    <property type="entry name" value="Plug_dom"/>
</dbReference>
<dbReference type="AlphaFoldDB" id="A0A1T4L281"/>
<dbReference type="Proteomes" id="UP000190367">
    <property type="component" value="Unassembled WGS sequence"/>
</dbReference>
<sequence>MRAHSPLSSIRRPLRLKVSGTPIVSTQQIQGMKKFTKSGPPPVRAKVQQMLLIMKFTTLLLLLVAQASASVYSQKKINIRAEATLLDKMLIMLEKKSNYRFFFNNDELKDIAPVSVDMSGVTVTAVLDRLLPPLNLHYKVLDNNVVVVSRAGNEIRDKHIKGKVVNAKGEPLPGVTVKVSGANAGAVTNANGEYELNAPDNATLVFSFIGHIQQTVAVEGRSTVNITLQEDTQGLNEVVVVGYGTQKKGDLTGAVATLDGKKLESRPLVNLAQGLQGMVPNLNVNLNNGAPGKGATFNVRGNTSINGGGPLVLVDGVQMDPNLINPADVANVTVLKDAASAAIYGVRGAYGVILITTKKPGKDAPLRLNYSTSYTITRPTRMPKYLNSVDYIRMHREADRTGQLSGGNAASEPFTTEDSTRAAAYFNDPGNNLPVYVDPANPSKYRYVGNTDWIKELYPGWAPMMDHNVSISGGQGKTGYVASLGYFDQKGLLKVANEDFKRYNASLKLNTEATSWLELNMKMMLNRTESNKPTPASHGGLSSGWISGDLRPIMPVYHPDGHFSGQGSFTNIVALATLNGRTKETANDLWLTGGFVLKPLKNLRIVGDYTWNSYGLNNQQHFKEYQEYGANGILLGTFPWSKPSSVKESNNNDYYTALNAYAEYSRQFGQHFLKAMVGYNQEKKQVKGFNVKVKNLIDQTMPAINLNNDNSPLADGRQYSWALAGSFFRLNYDYANKYLLEVNGRYDGTSRFPASSRYVFLPSVSAGWRVSEEGFFKPLLEVINDLKLRASYGTLGNQALNPDQNANTDIYPYIPTMPGGKVDYIFDDQKGVYVGVPGLVSQHFTWEKVSTRNFGMDITLLKNRLSATFDWYIRDTKDMLLNGYPLPGILGTSAPKVNTGEMRTKGWELGVNWRDKINDDLSYEVNLALSDYSATITRYDLNPTKTLGDKSYYVGQKLDEIWGYVTDGFFQSDADAASADQSNLWNGKWLAGDIRFQDLNGDKKITRGQNTAVDPGDRRVIGNKTPRYQFGLNLSVQYKNFDFNMLIQGIGKRDVMLDGNTFWGFKSEWDVPMVYQLDYWTPENPNAYYPRQRFGGGGNFQAQTKYLQNAAYARMKNLSIGYTLPASAMRAMRMQKLRVYVSAQNLFEVTKLHKAYDPEIFEAKDYPLNRAISFGLQLGL</sequence>
<dbReference type="InterPro" id="IPR023996">
    <property type="entry name" value="TonB-dep_OMP_SusC/RagA"/>
</dbReference>
<dbReference type="InterPro" id="IPR000531">
    <property type="entry name" value="Beta-barrel_TonB"/>
</dbReference>
<dbReference type="InterPro" id="IPR008969">
    <property type="entry name" value="CarboxyPept-like_regulatory"/>
</dbReference>
<dbReference type="NCBIfam" id="TIGR04056">
    <property type="entry name" value="OMP_RagA_SusC"/>
    <property type="match status" value="1"/>
</dbReference>
<keyword evidence="1 2" id="KW-0472">Membrane</keyword>
<comment type="subcellular location">
    <subcellularLocation>
        <location evidence="1">Cell outer membrane</location>
        <topology evidence="1">Multi-pass membrane protein</topology>
    </subcellularLocation>
</comment>
<keyword evidence="1" id="KW-0998">Cell outer membrane</keyword>
<evidence type="ECO:0000313" key="6">
    <source>
        <dbReference type="Proteomes" id="UP000190367"/>
    </source>
</evidence>
<evidence type="ECO:0000259" key="4">
    <source>
        <dbReference type="Pfam" id="PF07715"/>
    </source>
</evidence>
<keyword evidence="2" id="KW-0798">TonB box</keyword>
<evidence type="ECO:0000259" key="3">
    <source>
        <dbReference type="Pfam" id="PF00593"/>
    </source>
</evidence>
<keyword evidence="1" id="KW-1134">Transmembrane beta strand</keyword>
<name>A0A1T4L281_9BACT</name>
<keyword evidence="6" id="KW-1185">Reference proteome</keyword>
<evidence type="ECO:0000256" key="2">
    <source>
        <dbReference type="RuleBase" id="RU003357"/>
    </source>
</evidence>
<comment type="similarity">
    <text evidence="1 2">Belongs to the TonB-dependent receptor family.</text>
</comment>
<evidence type="ECO:0000256" key="1">
    <source>
        <dbReference type="PROSITE-ProRule" id="PRU01360"/>
    </source>
</evidence>
<dbReference type="PROSITE" id="PS52016">
    <property type="entry name" value="TONB_DEPENDENT_REC_3"/>
    <property type="match status" value="1"/>
</dbReference>
<dbReference type="STRING" id="634771.SAMN04488128_101441"/>
<dbReference type="GO" id="GO:0009279">
    <property type="term" value="C:cell outer membrane"/>
    <property type="evidence" value="ECO:0007669"/>
    <property type="project" value="UniProtKB-SubCell"/>
</dbReference>
<dbReference type="Pfam" id="PF00593">
    <property type="entry name" value="TonB_dep_Rec_b-barrel"/>
    <property type="match status" value="1"/>
</dbReference>
<protein>
    <submittedName>
        <fullName evidence="5">TonB-linked outer membrane protein, SusC/RagA family</fullName>
    </submittedName>
</protein>
<dbReference type="Gene3D" id="2.170.130.10">
    <property type="entry name" value="TonB-dependent receptor, plug domain"/>
    <property type="match status" value="1"/>
</dbReference>
<proteinExistence type="inferred from homology"/>
<dbReference type="Pfam" id="PF13715">
    <property type="entry name" value="CarbopepD_reg_2"/>
    <property type="match status" value="1"/>
</dbReference>
<organism evidence="5 6">
    <name type="scientific">Chitinophaga eiseniae</name>
    <dbReference type="NCBI Taxonomy" id="634771"/>
    <lineage>
        <taxon>Bacteria</taxon>
        <taxon>Pseudomonadati</taxon>
        <taxon>Bacteroidota</taxon>
        <taxon>Chitinophagia</taxon>
        <taxon>Chitinophagales</taxon>
        <taxon>Chitinophagaceae</taxon>
        <taxon>Chitinophaga</taxon>
    </lineage>
</organism>
<accession>A0A1T4L281</accession>
<feature type="domain" description="TonB-dependent receptor plug" evidence="4">
    <location>
        <begin position="248"/>
        <end position="352"/>
    </location>
</feature>
<dbReference type="InterPro" id="IPR037066">
    <property type="entry name" value="Plug_dom_sf"/>
</dbReference>
<gene>
    <name evidence="5" type="ORF">SAMN04488128_101441</name>
</gene>
<dbReference type="SUPFAM" id="SSF49464">
    <property type="entry name" value="Carboxypeptidase regulatory domain-like"/>
    <property type="match status" value="1"/>
</dbReference>
<dbReference type="InterPro" id="IPR023997">
    <property type="entry name" value="TonB-dep_OMP_SusC/RagA_CS"/>
</dbReference>
<feature type="domain" description="TonB-dependent receptor-like beta-barrel" evidence="3">
    <location>
        <begin position="595"/>
        <end position="1146"/>
    </location>
</feature>
<dbReference type="SUPFAM" id="SSF56935">
    <property type="entry name" value="Porins"/>
    <property type="match status" value="1"/>
</dbReference>
<evidence type="ECO:0000313" key="5">
    <source>
        <dbReference type="EMBL" id="SJZ48824.1"/>
    </source>
</evidence>
<keyword evidence="1" id="KW-0813">Transport</keyword>
<dbReference type="Gene3D" id="2.60.40.1120">
    <property type="entry name" value="Carboxypeptidase-like, regulatory domain"/>
    <property type="match status" value="1"/>
</dbReference>
<dbReference type="Pfam" id="PF07715">
    <property type="entry name" value="Plug"/>
    <property type="match status" value="1"/>
</dbReference>
<keyword evidence="1" id="KW-0812">Transmembrane</keyword>